<evidence type="ECO:0000313" key="1">
    <source>
        <dbReference type="EMBL" id="VXC84016.1"/>
    </source>
</evidence>
<dbReference type="EMBL" id="CABWMC010000032">
    <property type="protein sequence ID" value="VXC84016.1"/>
    <property type="molecule type" value="Genomic_DNA"/>
</dbReference>
<evidence type="ECO:0000313" key="2">
    <source>
        <dbReference type="Proteomes" id="UP000437562"/>
    </source>
</evidence>
<reference evidence="1 2" key="1">
    <citation type="submission" date="2019-10" db="EMBL/GenBank/DDBJ databases">
        <authorList>
            <person name="Karimi E."/>
        </authorList>
    </citation>
    <scope>NUCLEOTIDE SEQUENCE [LARGE SCALE GENOMIC DNA]</scope>
    <source>
        <strain evidence="1">Bacillus sp. 71</strain>
    </source>
</reference>
<organism evidence="1 2">
    <name type="scientific">Bacillus mycoides</name>
    <dbReference type="NCBI Taxonomy" id="1405"/>
    <lineage>
        <taxon>Bacteria</taxon>
        <taxon>Bacillati</taxon>
        <taxon>Bacillota</taxon>
        <taxon>Bacilli</taxon>
        <taxon>Bacillales</taxon>
        <taxon>Bacillaceae</taxon>
        <taxon>Bacillus</taxon>
        <taxon>Bacillus cereus group</taxon>
    </lineage>
</organism>
<accession>A0A654BUM8</accession>
<sequence length="66" mass="7484">MILFIGVLSCRYQANQNKILSKMKKHAIFSVGSGKWLYLFKVFLYSTPLSKIEKDPFSQSISAIAP</sequence>
<dbReference type="Proteomes" id="UP000437562">
    <property type="component" value="Unassembled WGS sequence"/>
</dbReference>
<gene>
    <name evidence="1" type="ORF">BACI71_70726</name>
</gene>
<name>A0A654BUM8_BACMY</name>
<dbReference type="AlphaFoldDB" id="A0A654BUM8"/>
<protein>
    <submittedName>
        <fullName evidence="1">Uncharacterized protein</fullName>
    </submittedName>
</protein>
<proteinExistence type="predicted"/>